<gene>
    <name evidence="3" type="ORF">IAB08_04555</name>
</gene>
<dbReference type="PANTHER" id="PTHR43566:SF2">
    <property type="entry name" value="DUF4143 DOMAIN-CONTAINING PROTEIN"/>
    <property type="match status" value="1"/>
</dbReference>
<evidence type="ECO:0000259" key="1">
    <source>
        <dbReference type="Pfam" id="PF13173"/>
    </source>
</evidence>
<dbReference type="InterPro" id="IPR027417">
    <property type="entry name" value="P-loop_NTPase"/>
</dbReference>
<proteinExistence type="predicted"/>
<dbReference type="SUPFAM" id="SSF52540">
    <property type="entry name" value="P-loop containing nucleoside triphosphate hydrolases"/>
    <property type="match status" value="1"/>
</dbReference>
<dbReference type="Proteomes" id="UP000823612">
    <property type="component" value="Unassembled WGS sequence"/>
</dbReference>
<evidence type="ECO:0000259" key="2">
    <source>
        <dbReference type="Pfam" id="PF13635"/>
    </source>
</evidence>
<dbReference type="Pfam" id="PF13635">
    <property type="entry name" value="DUF4143"/>
    <property type="match status" value="1"/>
</dbReference>
<dbReference type="PANTHER" id="PTHR43566">
    <property type="entry name" value="CONSERVED PROTEIN"/>
    <property type="match status" value="1"/>
</dbReference>
<dbReference type="Pfam" id="PF13173">
    <property type="entry name" value="AAA_14"/>
    <property type="match status" value="1"/>
</dbReference>
<protein>
    <submittedName>
        <fullName evidence="3">ATP-binding protein</fullName>
    </submittedName>
</protein>
<reference evidence="3" key="1">
    <citation type="submission" date="2020-10" db="EMBL/GenBank/DDBJ databases">
        <authorList>
            <person name="Gilroy R."/>
        </authorList>
    </citation>
    <scope>NUCLEOTIDE SEQUENCE</scope>
    <source>
        <strain evidence="3">2889</strain>
    </source>
</reference>
<dbReference type="EMBL" id="JADIMZ010000068">
    <property type="protein sequence ID" value="MBO8432544.1"/>
    <property type="molecule type" value="Genomic_DNA"/>
</dbReference>
<feature type="domain" description="AAA" evidence="1">
    <location>
        <begin position="22"/>
        <end position="136"/>
    </location>
</feature>
<organism evidence="3 4">
    <name type="scientific">Candidatus Pullibacteroides excrementavium</name>
    <dbReference type="NCBI Taxonomy" id="2840905"/>
    <lineage>
        <taxon>Bacteria</taxon>
        <taxon>Pseudomonadati</taxon>
        <taxon>Bacteroidota</taxon>
        <taxon>Bacteroidia</taxon>
        <taxon>Bacteroidales</taxon>
        <taxon>Candidatus Pullibacteroides</taxon>
    </lineage>
</organism>
<sequence length="389" mass="44472">MEPTYIQRELSGVIKEAARYFPVITITGPRQFGKTTLIRNEFKHLPYYSLENPDVRSYAENDPVAFLTQHPEGMVLDEAHNAPNLLSYIQGIADEHPERKFILSGSSQFAMLRKVTQSLAGRTAVFELLPLSYSEIRDLAKGKTLDDLLFEGFYPAIYAGRNIPKFLYPAYLKTYLDKDVRDLLQIKDMMQFHTFIRLCAGRVGSLFKVSELANEIGVSSHTITAWLSVLQASYIVTLLPPYFENSRKRLTKTPKLYFTDTGLACYLLGIESAQQLSRDKMRGALFENFIVMESMKRRYNRGKESNLYFYRDSHQNEIDLVLKNSSGLYGIEIKSSMTYHADFEKALKQMDGWVNETVIGKAVIYAGSLENTTGEVKLLNYTHLHDILE</sequence>
<evidence type="ECO:0000313" key="3">
    <source>
        <dbReference type="EMBL" id="MBO8432544.1"/>
    </source>
</evidence>
<comment type="caution">
    <text evidence="3">The sequence shown here is derived from an EMBL/GenBank/DDBJ whole genome shotgun (WGS) entry which is preliminary data.</text>
</comment>
<evidence type="ECO:0000313" key="4">
    <source>
        <dbReference type="Proteomes" id="UP000823612"/>
    </source>
</evidence>
<dbReference type="GO" id="GO:0005524">
    <property type="term" value="F:ATP binding"/>
    <property type="evidence" value="ECO:0007669"/>
    <property type="project" value="UniProtKB-KW"/>
</dbReference>
<accession>A0A9D9H1F6</accession>
<dbReference type="InterPro" id="IPR041682">
    <property type="entry name" value="AAA_14"/>
</dbReference>
<keyword evidence="3" id="KW-0067">ATP-binding</keyword>
<feature type="domain" description="DUF4143" evidence="2">
    <location>
        <begin position="178"/>
        <end position="336"/>
    </location>
</feature>
<name>A0A9D9H1F6_9BACT</name>
<dbReference type="InterPro" id="IPR025420">
    <property type="entry name" value="DUF4143"/>
</dbReference>
<reference evidence="3" key="2">
    <citation type="journal article" date="2021" name="PeerJ">
        <title>Extensive microbial diversity within the chicken gut microbiome revealed by metagenomics and culture.</title>
        <authorList>
            <person name="Gilroy R."/>
            <person name="Ravi A."/>
            <person name="Getino M."/>
            <person name="Pursley I."/>
            <person name="Horton D.L."/>
            <person name="Alikhan N.F."/>
            <person name="Baker D."/>
            <person name="Gharbi K."/>
            <person name="Hall N."/>
            <person name="Watson M."/>
            <person name="Adriaenssens E.M."/>
            <person name="Foster-Nyarko E."/>
            <person name="Jarju S."/>
            <person name="Secka A."/>
            <person name="Antonio M."/>
            <person name="Oren A."/>
            <person name="Chaudhuri R.R."/>
            <person name="La Ragione R."/>
            <person name="Hildebrand F."/>
            <person name="Pallen M.J."/>
        </authorList>
    </citation>
    <scope>NUCLEOTIDE SEQUENCE</scope>
    <source>
        <strain evidence="3">2889</strain>
    </source>
</reference>
<dbReference type="AlphaFoldDB" id="A0A9D9H1F6"/>
<keyword evidence="3" id="KW-0547">Nucleotide-binding</keyword>